<comment type="caution">
    <text evidence="1">The sequence shown here is derived from an EMBL/GenBank/DDBJ whole genome shotgun (WGS) entry which is preliminary data.</text>
</comment>
<keyword evidence="2" id="KW-1185">Reference proteome</keyword>
<dbReference type="AlphaFoldDB" id="A0A498IPC4"/>
<gene>
    <name evidence="1" type="ORF">DVH24_013142</name>
</gene>
<accession>A0A498IPC4</accession>
<protein>
    <submittedName>
        <fullName evidence="1">Uncharacterized protein</fullName>
    </submittedName>
</protein>
<evidence type="ECO:0000313" key="1">
    <source>
        <dbReference type="EMBL" id="RXH83897.1"/>
    </source>
</evidence>
<organism evidence="1 2">
    <name type="scientific">Malus domestica</name>
    <name type="common">Apple</name>
    <name type="synonym">Pyrus malus</name>
    <dbReference type="NCBI Taxonomy" id="3750"/>
    <lineage>
        <taxon>Eukaryota</taxon>
        <taxon>Viridiplantae</taxon>
        <taxon>Streptophyta</taxon>
        <taxon>Embryophyta</taxon>
        <taxon>Tracheophyta</taxon>
        <taxon>Spermatophyta</taxon>
        <taxon>Magnoliopsida</taxon>
        <taxon>eudicotyledons</taxon>
        <taxon>Gunneridae</taxon>
        <taxon>Pentapetalae</taxon>
        <taxon>rosids</taxon>
        <taxon>fabids</taxon>
        <taxon>Rosales</taxon>
        <taxon>Rosaceae</taxon>
        <taxon>Amygdaloideae</taxon>
        <taxon>Maleae</taxon>
        <taxon>Malus</taxon>
    </lineage>
</organism>
<reference evidence="1 2" key="1">
    <citation type="submission" date="2018-10" db="EMBL/GenBank/DDBJ databases">
        <title>A high-quality apple genome assembly.</title>
        <authorList>
            <person name="Hu J."/>
        </authorList>
    </citation>
    <scope>NUCLEOTIDE SEQUENCE [LARGE SCALE GENOMIC DNA]</scope>
    <source>
        <strain evidence="2">cv. HFTH1</strain>
        <tissue evidence="1">Young leaf</tissue>
    </source>
</reference>
<sequence>MILGKPRIKNPFIRAKIIYPPSLALSSSSYKSQTPGSVSTIQTLNGTPLITLGTVRLMVQMKPFKHLMTFNVMDNPSPYKAIFGRE</sequence>
<dbReference type="Proteomes" id="UP000290289">
    <property type="component" value="Chromosome 11"/>
</dbReference>
<proteinExistence type="predicted"/>
<name>A0A498IPC4_MALDO</name>
<dbReference type="EMBL" id="RDQH01000337">
    <property type="protein sequence ID" value="RXH83897.1"/>
    <property type="molecule type" value="Genomic_DNA"/>
</dbReference>
<evidence type="ECO:0000313" key="2">
    <source>
        <dbReference type="Proteomes" id="UP000290289"/>
    </source>
</evidence>